<dbReference type="InterPro" id="IPR036079">
    <property type="entry name" value="ATPase_csu/dsu_sf"/>
</dbReference>
<evidence type="ECO:0000256" key="2">
    <source>
        <dbReference type="ARBA" id="ARBA00022448"/>
    </source>
</evidence>
<dbReference type="OrthoDB" id="10250083at2759"/>
<evidence type="ECO:0000313" key="7">
    <source>
        <dbReference type="Proteomes" id="UP001165065"/>
    </source>
</evidence>
<dbReference type="AlphaFoldDB" id="A0A9W7GKK0"/>
<organism evidence="6 7">
    <name type="scientific">Triparma columacea</name>
    <dbReference type="NCBI Taxonomy" id="722753"/>
    <lineage>
        <taxon>Eukaryota</taxon>
        <taxon>Sar</taxon>
        <taxon>Stramenopiles</taxon>
        <taxon>Ochrophyta</taxon>
        <taxon>Bolidophyceae</taxon>
        <taxon>Parmales</taxon>
        <taxon>Triparmaceae</taxon>
        <taxon>Triparma</taxon>
    </lineage>
</organism>
<evidence type="ECO:0000313" key="6">
    <source>
        <dbReference type="EMBL" id="GMI47422.1"/>
    </source>
</evidence>
<reference evidence="7" key="1">
    <citation type="journal article" date="2023" name="Commun. Biol.">
        <title>Genome analysis of Parmales, the sister group of diatoms, reveals the evolutionary specialization of diatoms from phago-mixotrophs to photoautotrophs.</title>
        <authorList>
            <person name="Ban H."/>
            <person name="Sato S."/>
            <person name="Yoshikawa S."/>
            <person name="Yamada K."/>
            <person name="Nakamura Y."/>
            <person name="Ichinomiya M."/>
            <person name="Sato N."/>
            <person name="Blanc-Mathieu R."/>
            <person name="Endo H."/>
            <person name="Kuwata A."/>
            <person name="Ogata H."/>
        </authorList>
    </citation>
    <scope>NUCLEOTIDE SEQUENCE [LARGE SCALE GENOMIC DNA]</scope>
</reference>
<keyword evidence="3 5" id="KW-0375">Hydrogen ion transport</keyword>
<dbReference type="InterPro" id="IPR035067">
    <property type="entry name" value="V-type_ATPase_csu/dsu"/>
</dbReference>
<gene>
    <name evidence="6" type="ORF">TrCOL_g7545</name>
</gene>
<dbReference type="Gene3D" id="1.20.1690.10">
    <property type="entry name" value="V-type ATP synthase subunit C domain"/>
    <property type="match status" value="2"/>
</dbReference>
<dbReference type="PANTHER" id="PTHR11028">
    <property type="entry name" value="VACUOLAR ATP SYNTHASE SUBUNIT AC39"/>
    <property type="match status" value="1"/>
</dbReference>
<keyword evidence="4 5" id="KW-0406">Ion transport</keyword>
<dbReference type="GO" id="GO:0046961">
    <property type="term" value="F:proton-transporting ATPase activity, rotational mechanism"/>
    <property type="evidence" value="ECO:0007669"/>
    <property type="project" value="InterPro"/>
</dbReference>
<keyword evidence="2 5" id="KW-0813">Transport</keyword>
<comment type="subunit">
    <text evidence="5">V-ATPase is a heteromultimeric enzyme made up of two complexes: the ATP-hydrolytic V1 complex and the proton translocation V0 complex.</text>
</comment>
<protein>
    <recommendedName>
        <fullName evidence="5">V-type proton ATPase subunit</fullName>
    </recommendedName>
</protein>
<proteinExistence type="inferred from homology"/>
<comment type="function">
    <text evidence="5">Subunit of the V0 complex of vacuolar(H+)-ATPase (V-ATPase), a multisubunit enzyme composed of a peripheral complex (V1) that hydrolyzes ATP and a membrane integral complex (V0) that translocates protons. V-ATPase is responsible for acidifying and maintaining the pH of intracellular compartments and in some cell types, is targeted to the plasma membrane, where it is responsible for acidifying the extracellular environment.</text>
</comment>
<dbReference type="Gene3D" id="1.10.132.50">
    <property type="entry name" value="ATP synthase (C/AC39) subunit, domain 3"/>
    <property type="match status" value="1"/>
</dbReference>
<evidence type="ECO:0000256" key="5">
    <source>
        <dbReference type="PIRNR" id="PIRNR018497"/>
    </source>
</evidence>
<dbReference type="PIRSF" id="PIRSF018497">
    <property type="entry name" value="V-ATP_synth_D"/>
    <property type="match status" value="1"/>
</dbReference>
<evidence type="ECO:0000256" key="1">
    <source>
        <dbReference type="ARBA" id="ARBA00006709"/>
    </source>
</evidence>
<dbReference type="SUPFAM" id="SSF103486">
    <property type="entry name" value="V-type ATP synthase subunit C"/>
    <property type="match status" value="1"/>
</dbReference>
<comment type="caution">
    <text evidence="6">The sequence shown here is derived from an EMBL/GenBank/DDBJ whole genome shotgun (WGS) entry which is preliminary data.</text>
</comment>
<dbReference type="EMBL" id="BRYA01000343">
    <property type="protein sequence ID" value="GMI47422.1"/>
    <property type="molecule type" value="Genomic_DNA"/>
</dbReference>
<evidence type="ECO:0000256" key="3">
    <source>
        <dbReference type="ARBA" id="ARBA00022781"/>
    </source>
</evidence>
<comment type="similarity">
    <text evidence="1 5">Belongs to the V-ATPase V0D/AC39 subunit family.</text>
</comment>
<dbReference type="Proteomes" id="UP001165065">
    <property type="component" value="Unassembled WGS sequence"/>
</dbReference>
<dbReference type="Pfam" id="PF01992">
    <property type="entry name" value="vATP-synt_AC39"/>
    <property type="match status" value="1"/>
</dbReference>
<dbReference type="InterPro" id="IPR044911">
    <property type="entry name" value="V-type_ATPase_csu/dsu_dom_3"/>
</dbReference>
<evidence type="ECO:0000256" key="4">
    <source>
        <dbReference type="ARBA" id="ARBA00023065"/>
    </source>
</evidence>
<dbReference type="GO" id="GO:0033179">
    <property type="term" value="C:proton-transporting V-type ATPase, V0 domain"/>
    <property type="evidence" value="ECO:0007669"/>
    <property type="project" value="InterPro"/>
</dbReference>
<keyword evidence="7" id="KW-1185">Reference proteome</keyword>
<name>A0A9W7GKK0_9STRA</name>
<accession>A0A9W7GKK0</accession>
<sequence length="386" mass="43400">MVETGGLSTFNIQHGYVEALVRGMRNSFVSDSDYHHLTQCDTLEDCKLNLTESDYGASLQNDSTLTPQDLQKAAVDKLAVEFQYLRSQAVAPLAQFLDFITHEYMIENIMMLLKGTMAGRDINELIAQAHPLGMFKESTMRSVVAFESNAKGYADLYQCVLVDTPVGAYFSKFLQESSQNVGAAGEIRNVLEETEIEIIKASLMKYYLEDFYAFCSSLGGDTATIMCEILSVRADTQAINVTLNSFGTPLNDPSMRSTDRRRLYPSVGFLYPAGTSMLAQASDEESLGQVCSLYPGYASAWACHVENDDRSIDDAFFERDAALHELAFESQMHFGCFYAYVKLKEQEIRNLVWITECVMQRQKEAVNQFIPLFSQHAPWRQKGGRR</sequence>
<dbReference type="InterPro" id="IPR016727">
    <property type="entry name" value="ATPase_V0-cplx_dsu"/>
</dbReference>
<dbReference type="InterPro" id="IPR002843">
    <property type="entry name" value="ATPase_V0-cplx_csu/dsu"/>
</dbReference>